<dbReference type="InterPro" id="IPR040492">
    <property type="entry name" value="GlfT2_N"/>
</dbReference>
<dbReference type="SUPFAM" id="SSF53448">
    <property type="entry name" value="Nucleotide-diphospho-sugar transferases"/>
    <property type="match status" value="1"/>
</dbReference>
<dbReference type="Pfam" id="PF19320">
    <property type="entry name" value="GlfT2_domain3"/>
    <property type="match status" value="1"/>
</dbReference>
<organism evidence="7 8">
    <name type="scientific">Microbacterium sediminicola</name>
    <dbReference type="NCBI Taxonomy" id="415210"/>
    <lineage>
        <taxon>Bacteria</taxon>
        <taxon>Bacillati</taxon>
        <taxon>Actinomycetota</taxon>
        <taxon>Actinomycetes</taxon>
        <taxon>Micrococcales</taxon>
        <taxon>Microbacteriaceae</taxon>
        <taxon>Microbacterium</taxon>
    </lineage>
</organism>
<keyword evidence="4" id="KW-0808">Transferase</keyword>
<evidence type="ECO:0000256" key="2">
    <source>
        <dbReference type="ARBA" id="ARBA00006739"/>
    </source>
</evidence>
<evidence type="ECO:0000313" key="7">
    <source>
        <dbReference type="EMBL" id="GAA1689258.1"/>
    </source>
</evidence>
<protein>
    <submittedName>
        <fullName evidence="7">Glycosyltransferase</fullName>
    </submittedName>
</protein>
<dbReference type="RefSeq" id="WP_344068155.1">
    <property type="nucleotide sequence ID" value="NZ_BAAAPL010000001.1"/>
</dbReference>
<keyword evidence="3" id="KW-0328">Glycosyltransferase</keyword>
<reference evidence="8" key="1">
    <citation type="journal article" date="2019" name="Int. J. Syst. Evol. Microbiol.">
        <title>The Global Catalogue of Microorganisms (GCM) 10K type strain sequencing project: providing services to taxonomists for standard genome sequencing and annotation.</title>
        <authorList>
            <consortium name="The Broad Institute Genomics Platform"/>
            <consortium name="The Broad Institute Genome Sequencing Center for Infectious Disease"/>
            <person name="Wu L."/>
            <person name="Ma J."/>
        </authorList>
    </citation>
    <scope>NUCLEOTIDE SEQUENCE [LARGE SCALE GENOMIC DNA]</scope>
    <source>
        <strain evidence="8">JCM 15577</strain>
    </source>
</reference>
<evidence type="ECO:0000256" key="1">
    <source>
        <dbReference type="ARBA" id="ARBA00004776"/>
    </source>
</evidence>
<dbReference type="PANTHER" id="PTHR43179:SF12">
    <property type="entry name" value="GALACTOFURANOSYLTRANSFERASE GLFT2"/>
    <property type="match status" value="1"/>
</dbReference>
<dbReference type="InterPro" id="IPR029044">
    <property type="entry name" value="Nucleotide-diphossugar_trans"/>
</dbReference>
<dbReference type="Pfam" id="PF17994">
    <property type="entry name" value="Glft2_N"/>
    <property type="match status" value="1"/>
</dbReference>
<dbReference type="InterPro" id="IPR045699">
    <property type="entry name" value="GlfT2_C"/>
</dbReference>
<comment type="pathway">
    <text evidence="1">Cell wall biogenesis; cell wall polysaccharide biosynthesis.</text>
</comment>
<feature type="domain" description="Galactofuranosyltransferase-2 C-terminal" evidence="6">
    <location>
        <begin position="427"/>
        <end position="605"/>
    </location>
</feature>
<dbReference type="PANTHER" id="PTHR43179">
    <property type="entry name" value="RHAMNOSYLTRANSFERASE WBBL"/>
    <property type="match status" value="1"/>
</dbReference>
<evidence type="ECO:0000256" key="4">
    <source>
        <dbReference type="ARBA" id="ARBA00022679"/>
    </source>
</evidence>
<evidence type="ECO:0000256" key="3">
    <source>
        <dbReference type="ARBA" id="ARBA00022676"/>
    </source>
</evidence>
<evidence type="ECO:0000313" key="8">
    <source>
        <dbReference type="Proteomes" id="UP001501690"/>
    </source>
</evidence>
<name>A0ABP4TKP9_9MICO</name>
<gene>
    <name evidence="7" type="ORF">GCM10009808_02690</name>
</gene>
<comment type="similarity">
    <text evidence="2">Belongs to the glycosyltransferase 2 family.</text>
</comment>
<feature type="domain" description="Galactofuranosyltransferase GlfT2 N-terminal" evidence="5">
    <location>
        <begin position="10"/>
        <end position="145"/>
    </location>
</feature>
<dbReference type="EMBL" id="BAAAPL010000001">
    <property type="protein sequence ID" value="GAA1689258.1"/>
    <property type="molecule type" value="Genomic_DNA"/>
</dbReference>
<comment type="caution">
    <text evidence="7">The sequence shown here is derived from an EMBL/GenBank/DDBJ whole genome shotgun (WGS) entry which is preliminary data.</text>
</comment>
<dbReference type="Gene3D" id="3.90.550.60">
    <property type="match status" value="1"/>
</dbReference>
<proteinExistence type="inferred from homology"/>
<dbReference type="Proteomes" id="UP001501690">
    <property type="component" value="Unassembled WGS sequence"/>
</dbReference>
<keyword evidence="8" id="KW-1185">Reference proteome</keyword>
<evidence type="ECO:0000259" key="5">
    <source>
        <dbReference type="Pfam" id="PF17994"/>
    </source>
</evidence>
<sequence length="610" mass="67374">MTVEVRTVVARVVFPGTDFAQTLPLYIDEDASAATIRGRHTVAVTATATVSLGSYFNAFPAAVWAAETDIDAVRLTVSSQGPGMLRVWKSDGAARATLHSERAVQGTKTTVFDIPLAPSRDGGALWLDLIAGESEFELVDAHWSVDRELAGTVSVAMATFNRPDDCTAHLAVLASDAALDDVVDRVVVVDQGTDHISDAPRFDEVAGALGERLEVVRQANLGGSGGFSRGMLEALRHGDSTYVLLLDDDAVSEPEAIFRAVRFADAARDPLLVGGAMLHLDNRSVLYTQSEHWNDRIGWVERGRAEAYNNDFSRVPFRETPYFHALQRADFNGWWMCLIPLDLIRRVGLSLPLFLKGDDVEFALRARENGVRTVSPPGIALWHMGWEGKAPNRTWEAYFLHRNRLITELLHAPKRRPLGVIAHCILGDLKPLLSLQYSSVRLRALATADALAGPERLHDWSATRREDVRKVWQTYPDAQFVPIPAGSVSTPPAAPEAAIGRAILLARTVLRQLFVSESDEARPARIAPTDLGWWTFAHADAAYIALPGESEGVRYQRSRRETRRALRRTIGLYARLWWRWPALSRTYRAAAPQLSSPEAWADVFGIDAPE</sequence>
<dbReference type="Pfam" id="PF13641">
    <property type="entry name" value="Glyco_tranf_2_3"/>
    <property type="match status" value="1"/>
</dbReference>
<accession>A0ABP4TKP9</accession>
<evidence type="ECO:0000259" key="6">
    <source>
        <dbReference type="Pfam" id="PF19320"/>
    </source>
</evidence>